<evidence type="ECO:0000256" key="16">
    <source>
        <dbReference type="SAM" id="MobiDB-lite"/>
    </source>
</evidence>
<dbReference type="PROSITE" id="PS50017">
    <property type="entry name" value="DEATH_DOMAIN"/>
    <property type="match status" value="1"/>
</dbReference>
<dbReference type="FunFam" id="1.10.533.10:FF:000002">
    <property type="entry name" value="Ankyrin-3 isoform 2"/>
    <property type="match status" value="1"/>
</dbReference>
<proteinExistence type="predicted"/>
<dbReference type="InterPro" id="IPR040745">
    <property type="entry name" value="Ankyrin_UPA"/>
</dbReference>
<dbReference type="FunFam" id="2.60.220.30:FF:000005">
    <property type="entry name" value="Ankyrin-2 isoform 2"/>
    <property type="match status" value="1"/>
</dbReference>
<feature type="region of interest" description="Disordered" evidence="16">
    <location>
        <begin position="2216"/>
        <end position="2240"/>
    </location>
</feature>
<dbReference type="Pfam" id="PF00791">
    <property type="entry name" value="ZU5"/>
    <property type="match status" value="2"/>
</dbReference>
<feature type="repeat" description="ANK" evidence="15">
    <location>
        <begin position="723"/>
        <end position="755"/>
    </location>
</feature>
<feature type="compositionally biased region" description="Polar residues" evidence="16">
    <location>
        <begin position="2217"/>
        <end position="2234"/>
    </location>
</feature>
<feature type="domain" description="ZU5" evidence="18">
    <location>
        <begin position="1185"/>
        <end position="1333"/>
    </location>
</feature>
<dbReference type="Gene3D" id="1.25.40.20">
    <property type="entry name" value="Ankyrin repeat-containing domain"/>
    <property type="match status" value="3"/>
</dbReference>
<evidence type="ECO:0000256" key="13">
    <source>
        <dbReference type="ARBA" id="ARBA00024012"/>
    </source>
</evidence>
<feature type="region of interest" description="Disordered" evidence="16">
    <location>
        <begin position="1484"/>
        <end position="1507"/>
    </location>
</feature>
<feature type="repeat" description="ANK" evidence="15">
    <location>
        <begin position="591"/>
        <end position="623"/>
    </location>
</feature>
<dbReference type="Gene3D" id="2.60.40.2660">
    <property type="match status" value="1"/>
</dbReference>
<feature type="repeat" description="ANK" evidence="15">
    <location>
        <begin position="121"/>
        <end position="153"/>
    </location>
</feature>
<feature type="compositionally biased region" description="Polar residues" evidence="16">
    <location>
        <begin position="1777"/>
        <end position="1788"/>
    </location>
</feature>
<evidence type="ECO:0000256" key="12">
    <source>
        <dbReference type="ARBA" id="ARBA00023257"/>
    </source>
</evidence>
<feature type="compositionally biased region" description="Polar residues" evidence="16">
    <location>
        <begin position="1706"/>
        <end position="1730"/>
    </location>
</feature>
<feature type="compositionally biased region" description="Basic and acidic residues" evidence="16">
    <location>
        <begin position="1"/>
        <end position="10"/>
    </location>
</feature>
<evidence type="ECO:0000256" key="7">
    <source>
        <dbReference type="ARBA" id="ARBA00023018"/>
    </source>
</evidence>
<evidence type="ECO:0000259" key="18">
    <source>
        <dbReference type="PROSITE" id="PS51145"/>
    </source>
</evidence>
<dbReference type="PANTHER" id="PTHR24123">
    <property type="entry name" value="ANKYRIN REPEAT-CONTAINING"/>
    <property type="match status" value="1"/>
</dbReference>
<keyword evidence="4" id="KW-0963">Cytoplasm</keyword>
<feature type="compositionally biased region" description="Acidic residues" evidence="16">
    <location>
        <begin position="1489"/>
        <end position="1498"/>
    </location>
</feature>
<dbReference type="PROSITE" id="PS51145">
    <property type="entry name" value="ZU5"/>
    <property type="match status" value="2"/>
</dbReference>
<feature type="repeat" description="ANK" evidence="15">
    <location>
        <begin position="624"/>
        <end position="656"/>
    </location>
</feature>
<dbReference type="SMART" id="SM00218">
    <property type="entry name" value="ZU5"/>
    <property type="match status" value="1"/>
</dbReference>
<dbReference type="PANTHER" id="PTHR24123:SF49">
    <property type="entry name" value="ANKYRIN-2-LIKE ISOFORM X1"/>
    <property type="match status" value="1"/>
</dbReference>
<keyword evidence="11" id="KW-0458">Lysosome</keyword>
<dbReference type="InterPro" id="IPR000906">
    <property type="entry name" value="ZU5_dom"/>
</dbReference>
<keyword evidence="10" id="KW-0206">Cytoskeleton</keyword>
<feature type="repeat" description="ANK" evidence="15">
    <location>
        <begin position="88"/>
        <end position="120"/>
    </location>
</feature>
<dbReference type="SMART" id="SM00005">
    <property type="entry name" value="DEATH"/>
    <property type="match status" value="1"/>
</dbReference>
<dbReference type="GO" id="GO:0030315">
    <property type="term" value="C:T-tubule"/>
    <property type="evidence" value="ECO:0007669"/>
    <property type="project" value="UniProtKB-SubCell"/>
</dbReference>
<dbReference type="Pfam" id="PF12796">
    <property type="entry name" value="Ank_2"/>
    <property type="match status" value="5"/>
</dbReference>
<feature type="domain" description="Death" evidence="17">
    <location>
        <begin position="1513"/>
        <end position="1597"/>
    </location>
</feature>
<dbReference type="RefSeq" id="XP_034067557.1">
    <property type="nucleotide sequence ID" value="XM_034211666.1"/>
</dbReference>
<dbReference type="FunFam" id="1.25.40.20:FF:000001">
    <property type="entry name" value="Ankyrin-2 isoform 2"/>
    <property type="match status" value="1"/>
</dbReference>
<feature type="repeat" description="ANK" evidence="15">
    <location>
        <begin position="426"/>
        <end position="458"/>
    </location>
</feature>
<dbReference type="Gene3D" id="2.60.220.30">
    <property type="match status" value="3"/>
</dbReference>
<keyword evidence="6" id="KW-0677">Repeat</keyword>
<keyword evidence="5" id="KW-0597">Phosphoprotein</keyword>
<evidence type="ECO:0000259" key="17">
    <source>
        <dbReference type="PROSITE" id="PS50017"/>
    </source>
</evidence>
<dbReference type="PROSITE" id="PS50297">
    <property type="entry name" value="ANK_REP_REGION"/>
    <property type="match status" value="21"/>
</dbReference>
<evidence type="ECO:0000256" key="10">
    <source>
        <dbReference type="ARBA" id="ARBA00023212"/>
    </source>
</evidence>
<dbReference type="InterPro" id="IPR011029">
    <property type="entry name" value="DEATH-like_dom_sf"/>
</dbReference>
<reference evidence="20" key="1">
    <citation type="submission" date="2025-08" db="UniProtKB">
        <authorList>
            <consortium name="RefSeq"/>
        </authorList>
    </citation>
    <scope>IDENTIFICATION</scope>
</reference>
<dbReference type="GO" id="GO:0005764">
    <property type="term" value="C:lysosome"/>
    <property type="evidence" value="ECO:0007669"/>
    <property type="project" value="UniProtKB-SubCell"/>
</dbReference>
<evidence type="ECO:0000313" key="19">
    <source>
        <dbReference type="Proteomes" id="UP000515161"/>
    </source>
</evidence>
<dbReference type="SUPFAM" id="SSF48403">
    <property type="entry name" value="Ankyrin repeat"/>
    <property type="match status" value="3"/>
</dbReference>
<feature type="repeat" description="ANK" evidence="15">
    <location>
        <begin position="154"/>
        <end position="186"/>
    </location>
</feature>
<dbReference type="Pfam" id="PF17809">
    <property type="entry name" value="UPA_2"/>
    <property type="match status" value="1"/>
</dbReference>
<name>A0A6P8UNY2_GYMAC</name>
<evidence type="ECO:0000256" key="15">
    <source>
        <dbReference type="PROSITE-ProRule" id="PRU00023"/>
    </source>
</evidence>
<feature type="repeat" description="ANK" evidence="15">
    <location>
        <begin position="492"/>
        <end position="524"/>
    </location>
</feature>
<evidence type="ECO:0000256" key="4">
    <source>
        <dbReference type="ARBA" id="ARBA00022490"/>
    </source>
</evidence>
<dbReference type="Proteomes" id="UP000515161">
    <property type="component" value="Unplaced"/>
</dbReference>
<evidence type="ECO:0000256" key="1">
    <source>
        <dbReference type="ARBA" id="ARBA00004245"/>
    </source>
</evidence>
<accession>A0A6P8UNY2</accession>
<feature type="domain" description="ZU5" evidence="18">
    <location>
        <begin position="995"/>
        <end position="1183"/>
    </location>
</feature>
<evidence type="ECO:0000256" key="5">
    <source>
        <dbReference type="ARBA" id="ARBA00022553"/>
    </source>
</evidence>
<feature type="repeat" description="ANK" evidence="15">
    <location>
        <begin position="327"/>
        <end position="359"/>
    </location>
</feature>
<dbReference type="Pfam" id="PF13637">
    <property type="entry name" value="Ank_4"/>
    <property type="match status" value="2"/>
</dbReference>
<dbReference type="FunFam" id="2.60.220.30:FF:000001">
    <property type="entry name" value="Ankyrin-3 isoform 2"/>
    <property type="match status" value="1"/>
</dbReference>
<evidence type="ECO:0000256" key="6">
    <source>
        <dbReference type="ARBA" id="ARBA00022737"/>
    </source>
</evidence>
<dbReference type="InterPro" id="IPR036770">
    <property type="entry name" value="Ankyrin_rpt-contain_sf"/>
</dbReference>
<evidence type="ECO:0000256" key="9">
    <source>
        <dbReference type="ARBA" id="ARBA00023136"/>
    </source>
</evidence>
<feature type="compositionally biased region" description="Basic and acidic residues" evidence="16">
    <location>
        <begin position="2124"/>
        <end position="2140"/>
    </location>
</feature>
<protein>
    <submittedName>
        <fullName evidence="20">Ankyrin-3 isoform X10</fullName>
    </submittedName>
</protein>
<keyword evidence="8 15" id="KW-0040">ANK repeat</keyword>
<feature type="region of interest" description="Disordered" evidence="16">
    <location>
        <begin position="1706"/>
        <end position="1755"/>
    </location>
</feature>
<evidence type="ECO:0000256" key="8">
    <source>
        <dbReference type="ARBA" id="ARBA00023043"/>
    </source>
</evidence>
<feature type="compositionally biased region" description="Basic and acidic residues" evidence="16">
    <location>
        <begin position="1736"/>
        <end position="1746"/>
    </location>
</feature>
<feature type="region of interest" description="Disordered" evidence="16">
    <location>
        <begin position="1"/>
        <end position="51"/>
    </location>
</feature>
<dbReference type="GeneID" id="117543398"/>
<keyword evidence="19" id="KW-1185">Reference proteome</keyword>
<keyword evidence="9" id="KW-0472">Membrane</keyword>
<feature type="region of interest" description="Disordered" evidence="16">
    <location>
        <begin position="1777"/>
        <end position="1820"/>
    </location>
</feature>
<keyword evidence="3" id="KW-1003">Cell membrane</keyword>
<feature type="repeat" description="ANK" evidence="15">
    <location>
        <begin position="360"/>
        <end position="392"/>
    </location>
</feature>
<evidence type="ECO:0000313" key="20">
    <source>
        <dbReference type="RefSeq" id="XP_034067557.1"/>
    </source>
</evidence>
<evidence type="ECO:0000256" key="14">
    <source>
        <dbReference type="ARBA" id="ARBA00034100"/>
    </source>
</evidence>
<dbReference type="Pfam" id="PF00023">
    <property type="entry name" value="Ank"/>
    <property type="match status" value="3"/>
</dbReference>
<evidence type="ECO:0000256" key="11">
    <source>
        <dbReference type="ARBA" id="ARBA00023228"/>
    </source>
</evidence>
<feature type="repeat" description="ANK" evidence="15">
    <location>
        <begin position="690"/>
        <end position="722"/>
    </location>
</feature>
<dbReference type="GO" id="GO:0045211">
    <property type="term" value="C:postsynaptic membrane"/>
    <property type="evidence" value="ECO:0007669"/>
    <property type="project" value="UniProtKB-SubCell"/>
</dbReference>
<feature type="repeat" description="ANK" evidence="15">
    <location>
        <begin position="789"/>
        <end position="821"/>
    </location>
</feature>
<feature type="compositionally biased region" description="Polar residues" evidence="16">
    <location>
        <begin position="2141"/>
        <end position="2167"/>
    </location>
</feature>
<comment type="subcellular location">
    <subcellularLocation>
        <location evidence="13">Cell membrane</location>
        <location evidence="13">Sarcolemma</location>
        <location evidence="13">T-tubule</location>
    </subcellularLocation>
    <subcellularLocation>
        <location evidence="1">Cytoplasm</location>
        <location evidence="1">Cytoskeleton</location>
    </subcellularLocation>
    <subcellularLocation>
        <location evidence="2">Lysosome</location>
    </subcellularLocation>
    <subcellularLocation>
        <location evidence="14">Postsynaptic cell membrane</location>
    </subcellularLocation>
</comment>
<feature type="region of interest" description="Disordered" evidence="16">
    <location>
        <begin position="2114"/>
        <end position="2173"/>
    </location>
</feature>
<dbReference type="Pfam" id="PF00531">
    <property type="entry name" value="Death"/>
    <property type="match status" value="1"/>
</dbReference>
<dbReference type="GO" id="GO:0005856">
    <property type="term" value="C:cytoskeleton"/>
    <property type="evidence" value="ECO:0007669"/>
    <property type="project" value="UniProtKB-SubCell"/>
</dbReference>
<dbReference type="FunFam" id="1.25.40.20:FF:000003">
    <property type="entry name" value="Ankyrin, isoform B"/>
    <property type="match status" value="1"/>
</dbReference>
<feature type="repeat" description="ANK" evidence="15">
    <location>
        <begin position="756"/>
        <end position="788"/>
    </location>
</feature>
<dbReference type="FunFam" id="1.25.40.20:FF:000002">
    <property type="entry name" value="Ankyrin-2 isoform 2"/>
    <property type="match status" value="1"/>
</dbReference>
<keyword evidence="12" id="KW-0628">Postsynaptic cell membrane</keyword>
<gene>
    <name evidence="20" type="primary">ank2a</name>
</gene>
<feature type="repeat" description="ANK" evidence="15">
    <location>
        <begin position="459"/>
        <end position="491"/>
    </location>
</feature>
<keyword evidence="7" id="KW-0770">Synapse</keyword>
<feature type="compositionally biased region" description="Polar residues" evidence="16">
    <location>
        <begin position="1949"/>
        <end position="1961"/>
    </location>
</feature>
<feature type="repeat" description="ANK" evidence="15">
    <location>
        <begin position="657"/>
        <end position="689"/>
    </location>
</feature>
<evidence type="ECO:0000256" key="3">
    <source>
        <dbReference type="ARBA" id="ARBA00022475"/>
    </source>
</evidence>
<dbReference type="InterPro" id="IPR051165">
    <property type="entry name" value="Multifunctional_ANK_Repeat"/>
</dbReference>
<dbReference type="InterPro" id="IPR002110">
    <property type="entry name" value="Ankyrin_rpt"/>
</dbReference>
<dbReference type="SMART" id="SM00248">
    <property type="entry name" value="ANK"/>
    <property type="match status" value="23"/>
</dbReference>
<feature type="region of interest" description="Disordered" evidence="16">
    <location>
        <begin position="1949"/>
        <end position="1984"/>
    </location>
</feature>
<dbReference type="FunFam" id="2.60.220.30:FF:000007">
    <property type="entry name" value="Ankyrin-2 isoform 2"/>
    <property type="match status" value="1"/>
</dbReference>
<feature type="repeat" description="ANK" evidence="15">
    <location>
        <begin position="261"/>
        <end position="293"/>
    </location>
</feature>
<dbReference type="InterPro" id="IPR000488">
    <property type="entry name" value="Death_dom"/>
</dbReference>
<feature type="repeat" description="ANK" evidence="15">
    <location>
        <begin position="393"/>
        <end position="425"/>
    </location>
</feature>
<feature type="repeat" description="ANK" evidence="15">
    <location>
        <begin position="525"/>
        <end position="557"/>
    </location>
</feature>
<dbReference type="GO" id="GO:0072659">
    <property type="term" value="P:protein localization to plasma membrane"/>
    <property type="evidence" value="ECO:0007669"/>
    <property type="project" value="UniProtKB-ARBA"/>
</dbReference>
<dbReference type="SUPFAM" id="SSF47986">
    <property type="entry name" value="DEATH domain"/>
    <property type="match status" value="1"/>
</dbReference>
<organism evidence="19 20">
    <name type="scientific">Gymnodraco acuticeps</name>
    <name type="common">Antarctic dragonfish</name>
    <dbReference type="NCBI Taxonomy" id="8218"/>
    <lineage>
        <taxon>Eukaryota</taxon>
        <taxon>Metazoa</taxon>
        <taxon>Chordata</taxon>
        <taxon>Craniata</taxon>
        <taxon>Vertebrata</taxon>
        <taxon>Euteleostomi</taxon>
        <taxon>Actinopterygii</taxon>
        <taxon>Neopterygii</taxon>
        <taxon>Teleostei</taxon>
        <taxon>Neoteleostei</taxon>
        <taxon>Acanthomorphata</taxon>
        <taxon>Eupercaria</taxon>
        <taxon>Perciformes</taxon>
        <taxon>Notothenioidei</taxon>
        <taxon>Bathydraconidae</taxon>
        <taxon>Gymnodraco</taxon>
    </lineage>
</organism>
<feature type="repeat" description="ANK" evidence="15">
    <location>
        <begin position="558"/>
        <end position="590"/>
    </location>
</feature>
<sequence>MQQQPSRDRMSSSPEGSLSRGGSSDRDAKMASSCNTSPEGGPPPPLHQNRIRQSDSNTSFLRAARAGNIDKVLDFLKNGVDISTCNQNGLNALHLAAKEGHKDLVEELLERGAPVDSPTKKGNTALHIAALAGQEEVVRLLVKRGGDVNTQSQNGFTPLYMAAQENHLDVVRYMLENEGNQSIATEDGFTPLAIALQQGHDSVVSLLLEHDTKGKVRLPALHIAARKDDTKSAALLLQNDHNADVQSKMMVNRTTENGKQSGFTPLHIAAHYGNVNVSTLLLNRGAAVDFTARNGITPLHVASKRGNTNMVALLLDRGSQIDAKTRDGLTPLHCAARSGHDPAVEILLERGAPILARTKNGLSPLHMSAQGDHVECVKFLLQHKAPVDDVTLDYLTALHVAAHCGHYRVTKLLLDKKANPNIRALNGFTPLHIACKKNRVKVMELLVKYGASIQAITESGLTPIHVAAFMGHLNIVLLLLQNGASPDVRNIRGETALHMAARAGQMEVVRCLLRNGALVDAIARENQTPLHISSRLGKTDIVQLLLQHMAHPDAATTNGYTPLHISAREGQEETAAVLLEAGASHSLGTKKGFTPLHVAAKYGSLDVAKLLLQRKALPDDAGKNGLTPLHVSAHYDNQEVALLLLEKGASPHTTAKNGYTPLHIAAKKNQTKIALALLQYEAETNVLTKQGVSPLHLAAQEGHAEMASLLLGKGAHVNTGNKTGLTSLHLAAQEDRVSAAEVLAKHDANLDQQTKLGYTPLIVACHYGNAKMVNFLLQQGASVNAKTKNGYTPLHQAAQQGNTHIINMLLQHGAKPNATTANGNTALTIARRLGYISVVDTLKVVTEEVITTTTTVTEKHKLNVPETMTEILDVSDEEGEDTMTGDGGEYLRPEDLRELGDDSLPGHYLDSFSYMSHNLDRPQLTPIHQSFHQREGVLIEDMLTSHQVSALSREQDKDSFRLSWGAEHLDNVVLSSSLLHSGHSSPCLDHDNSSFLVSFMVDARGGAMRGCRHNGLRIIVPPRKCSAPTRVTCRLVKRHRLASMPPMVEGEGMAGRIIEVGPTGAQFLGKLHLPTAPPPLNEGESLVSRILQLGPPGTKFLGPVIVEIPHFAALRGTERELVILRSETGESWREHHCDFTEEELNQILNGMDEKLDSPEELEKRRICRIITRDFPQYFAVVSRIKQDSHLIGPEGGVLSSTLVPQVQAVFPEGALTKKIRVGLQAQPIDVEVVRKILGNKATFSSIVTLEPRRRKFHKPITMTIPIPKSSNSDGQSGVYSGDVPTLRLLCSITGGTTPAQWEDITGSTPLTFVNQCVSFTTNVSARFWLIDCRQIQESVSFGSQLYREIICVPYMAKFVIFAKTLDPIEARLRCFCMTDDKMDKTLEQQENFTEVARSRDVEVLEGKPIFADCFGNLVPLTKSGQHHVFSFYAFKENRLALFIKIRDTAQEPCGRLSFTKEPRTYRTLNHTAICNLNITLPTYSKESDSDQDADDESERSDKKLDWQDDADRKEETLAIVADLLGFSWTELARELEFSEDDIKLVRTKNPNSLQEQSHALLQRWVEREGKHATEDCLIKRLTKINRMDIVHLIETQMNKSVQEQTSRTYAEIEKTLDHSEVSVALSLVQEDADSPRIVRRVESDRRPPPAVSEEDLSVASLLDITSWAEPAGHTHSESMHGDLLEDLEIPHELNPNLWTSEDFITQEPTSNDHSNEQVSPASLRTNVSESSKQKQVHLEKSQECPTEKPSLVHDSNSICTEKLELALPGNYELSKTQSDITLTKPRNSLQEKDQMLTSPKQSEKSDSAKPSPATPGSLCQIAQESPDDQILMSSESTPTPPETGSPKLDQLLSDLEKMKLKFRPETLDPQLSELSDESPQADDIYEFEGLSPENIIPTDESHDLRVSMPTATQLGEDTNLKNVAITEPGHFQTPIQDEPEIISVTPHFTETSEETAPSSLGSRKDSPVPLTDSLSTPESPNRDFDEMESLNLSIPVNKFHFNTYDENATEMFSSVSFPKVAAKSMSEIPQDNVSEEDSTHILLQNREELESATSSKDSMGLTEEISTQSIQLPLLWEDTFLESIQTDDVSSQSVPDLTPETVISTRHFCFEELMTPTSPGNLEKSSDEDRPNTSGRHSEESLTSVDSDFFVSQSTPVQSKAETTSLTSDEEYSFPTGYPEATIYIHMPPAYEDVVNSCADSPPLDYSDPEPYFDCNQAGSDFSETEPETSTSAKGDQPKDHYIHPRVLKKVNQRVLLSSGSEDFEDASLVHEPFFKVQEESEALLHYSEASDEEFTLCKASQPPTVLKNGEYCDTDTSLTREISAELGLMSESSDDEFLTTRIVRRRVVIKADEMPEFPSQSVMEETYKDENGHTVVKKVTRKIIRKCVSADGLEHEEVSSEGAPQESISMAEGDGYSKVVKRTVLKSEGDQTEVTFAEREGFSASSQGAAEGCKVSCKEKTMMVEGERQMTHHGDPSLASDLPSAQDDFKQALGYISGFSRAELPHVVERETVKEDGTVVRRARMRKGCTHRRTVVKEAGQRKHVLLEQVDNPRKGSKPNDLQQHLHQLFHSYYTKEEEDNNEKKEE</sequence>
<dbReference type="PRINTS" id="PR01415">
    <property type="entry name" value="ANKYRIN"/>
</dbReference>
<feature type="repeat" description="ANK" evidence="15">
    <location>
        <begin position="187"/>
        <end position="210"/>
    </location>
</feature>
<feature type="repeat" description="ANK" evidence="15">
    <location>
        <begin position="294"/>
        <end position="326"/>
    </location>
</feature>
<dbReference type="FunFam" id="2.60.40.2660:FF:000001">
    <property type="entry name" value="Ankyrin-3 isoform 2"/>
    <property type="match status" value="1"/>
</dbReference>
<dbReference type="PROSITE" id="PS50088">
    <property type="entry name" value="ANK_REPEAT"/>
    <property type="match status" value="21"/>
</dbReference>
<dbReference type="Gene3D" id="1.10.533.10">
    <property type="entry name" value="Death Domain, Fas"/>
    <property type="match status" value="1"/>
</dbReference>
<dbReference type="GO" id="GO:0007165">
    <property type="term" value="P:signal transduction"/>
    <property type="evidence" value="ECO:0007669"/>
    <property type="project" value="InterPro"/>
</dbReference>
<dbReference type="CTD" id="568926"/>
<evidence type="ECO:0000256" key="2">
    <source>
        <dbReference type="ARBA" id="ARBA00004371"/>
    </source>
</evidence>